<dbReference type="SMART" id="SM00343">
    <property type="entry name" value="ZnF_C2HC"/>
    <property type="match status" value="2"/>
</dbReference>
<accession>A0ABN8NR17</accession>
<keyword evidence="1" id="KW-0862">Zinc</keyword>
<feature type="non-terminal residue" evidence="3">
    <location>
        <position position="196"/>
    </location>
</feature>
<evidence type="ECO:0000313" key="3">
    <source>
        <dbReference type="EMBL" id="CAH3114910.1"/>
    </source>
</evidence>
<proteinExistence type="predicted"/>
<dbReference type="EMBL" id="CALNXK010000027">
    <property type="protein sequence ID" value="CAH3114910.1"/>
    <property type="molecule type" value="Genomic_DNA"/>
</dbReference>
<dbReference type="InterPro" id="IPR036875">
    <property type="entry name" value="Znf_CCHC_sf"/>
</dbReference>
<sequence>MAHRSFPRTLSVDVSCFMQSKSREDVAKIIFDKYNEVYGTPTIQILPGGVARITFKEAVAKQSLLRHDKISLDGRSCKIFADRRLVWVQVHHYPSEAFDIVIEEFFMSYGTVKLVKRQHWVALPDVQTGTRLVGILLDKQVPRNVIIGGFNCKTWYRGQPVTCDLCGKEGHVLSNCPIRGKCRRCMEPGHFARLSP</sequence>
<comment type="caution">
    <text evidence="3">The sequence shown here is derived from an EMBL/GenBank/DDBJ whole genome shotgun (WGS) entry which is preliminary data.</text>
</comment>
<organism evidence="3 4">
    <name type="scientific">Porites lobata</name>
    <dbReference type="NCBI Taxonomy" id="104759"/>
    <lineage>
        <taxon>Eukaryota</taxon>
        <taxon>Metazoa</taxon>
        <taxon>Cnidaria</taxon>
        <taxon>Anthozoa</taxon>
        <taxon>Hexacorallia</taxon>
        <taxon>Scleractinia</taxon>
        <taxon>Fungiina</taxon>
        <taxon>Poritidae</taxon>
        <taxon>Porites</taxon>
    </lineage>
</organism>
<keyword evidence="4" id="KW-1185">Reference proteome</keyword>
<feature type="domain" description="CCHC-type" evidence="2">
    <location>
        <begin position="163"/>
        <end position="177"/>
    </location>
</feature>
<dbReference type="Gene3D" id="4.10.60.10">
    <property type="entry name" value="Zinc finger, CCHC-type"/>
    <property type="match status" value="1"/>
</dbReference>
<dbReference type="InterPro" id="IPR001878">
    <property type="entry name" value="Znf_CCHC"/>
</dbReference>
<evidence type="ECO:0000313" key="4">
    <source>
        <dbReference type="Proteomes" id="UP001159405"/>
    </source>
</evidence>
<dbReference type="Proteomes" id="UP001159405">
    <property type="component" value="Unassembled WGS sequence"/>
</dbReference>
<keyword evidence="1" id="KW-0863">Zinc-finger</keyword>
<evidence type="ECO:0000259" key="2">
    <source>
        <dbReference type="PROSITE" id="PS50158"/>
    </source>
</evidence>
<keyword evidence="1" id="KW-0479">Metal-binding</keyword>
<dbReference type="SUPFAM" id="SSF57756">
    <property type="entry name" value="Retrovirus zinc finger-like domains"/>
    <property type="match status" value="1"/>
</dbReference>
<dbReference type="PANTHER" id="PTHR46486:SF1">
    <property type="entry name" value="CCHC-TYPE DOMAIN-CONTAINING PROTEIN"/>
    <property type="match status" value="1"/>
</dbReference>
<name>A0ABN8NR17_9CNID</name>
<dbReference type="PANTHER" id="PTHR46486">
    <property type="entry name" value="CCHC-TYPE DOMAIN-CONTAINING PROTEIN"/>
    <property type="match status" value="1"/>
</dbReference>
<evidence type="ECO:0000256" key="1">
    <source>
        <dbReference type="PROSITE-ProRule" id="PRU00047"/>
    </source>
</evidence>
<reference evidence="3 4" key="1">
    <citation type="submission" date="2022-05" db="EMBL/GenBank/DDBJ databases">
        <authorList>
            <consortium name="Genoscope - CEA"/>
            <person name="William W."/>
        </authorList>
    </citation>
    <scope>NUCLEOTIDE SEQUENCE [LARGE SCALE GENOMIC DNA]</scope>
</reference>
<protein>
    <recommendedName>
        <fullName evidence="2">CCHC-type domain-containing protein</fullName>
    </recommendedName>
</protein>
<gene>
    <name evidence="3" type="ORF">PLOB_00022798</name>
</gene>
<dbReference type="PROSITE" id="PS50158">
    <property type="entry name" value="ZF_CCHC"/>
    <property type="match status" value="1"/>
</dbReference>